<evidence type="ECO:0000313" key="3">
    <source>
        <dbReference type="Proteomes" id="UP001367508"/>
    </source>
</evidence>
<organism evidence="2 3">
    <name type="scientific">Canavalia gladiata</name>
    <name type="common">Sword bean</name>
    <name type="synonym">Dolichos gladiatus</name>
    <dbReference type="NCBI Taxonomy" id="3824"/>
    <lineage>
        <taxon>Eukaryota</taxon>
        <taxon>Viridiplantae</taxon>
        <taxon>Streptophyta</taxon>
        <taxon>Embryophyta</taxon>
        <taxon>Tracheophyta</taxon>
        <taxon>Spermatophyta</taxon>
        <taxon>Magnoliopsida</taxon>
        <taxon>eudicotyledons</taxon>
        <taxon>Gunneridae</taxon>
        <taxon>Pentapetalae</taxon>
        <taxon>rosids</taxon>
        <taxon>fabids</taxon>
        <taxon>Fabales</taxon>
        <taxon>Fabaceae</taxon>
        <taxon>Papilionoideae</taxon>
        <taxon>50 kb inversion clade</taxon>
        <taxon>NPAAA clade</taxon>
        <taxon>indigoferoid/millettioid clade</taxon>
        <taxon>Phaseoleae</taxon>
        <taxon>Canavalia</taxon>
    </lineage>
</organism>
<proteinExistence type="predicted"/>
<feature type="compositionally biased region" description="Polar residues" evidence="1">
    <location>
        <begin position="83"/>
        <end position="94"/>
    </location>
</feature>
<keyword evidence="3" id="KW-1185">Reference proteome</keyword>
<protein>
    <submittedName>
        <fullName evidence="2">Uncharacterized protein</fullName>
    </submittedName>
</protein>
<gene>
    <name evidence="2" type="ORF">VNO77_39182</name>
</gene>
<evidence type="ECO:0000256" key="1">
    <source>
        <dbReference type="SAM" id="MobiDB-lite"/>
    </source>
</evidence>
<evidence type="ECO:0000313" key="2">
    <source>
        <dbReference type="EMBL" id="KAK7313975.1"/>
    </source>
</evidence>
<sequence>MDEELVMRDEPKVGLRCPTGANLDPTKGVGRFRRQDNGHGCRNSPRSVSWLQGYSAIYNTSLCISIVCKGFYPSSDVNYTSRNLARPIQPSSPNGPRDPTSRIDCSSVGRDVTGGASTSMVHESA</sequence>
<dbReference type="Proteomes" id="UP001367508">
    <property type="component" value="Unassembled WGS sequence"/>
</dbReference>
<feature type="region of interest" description="Disordered" evidence="1">
    <location>
        <begin position="83"/>
        <end position="125"/>
    </location>
</feature>
<accession>A0AAN9KA11</accession>
<comment type="caution">
    <text evidence="2">The sequence shown here is derived from an EMBL/GenBank/DDBJ whole genome shotgun (WGS) entry which is preliminary data.</text>
</comment>
<dbReference type="AlphaFoldDB" id="A0AAN9KA11"/>
<feature type="compositionally biased region" description="Polar residues" evidence="1">
    <location>
        <begin position="115"/>
        <end position="125"/>
    </location>
</feature>
<reference evidence="2 3" key="1">
    <citation type="submission" date="2024-01" db="EMBL/GenBank/DDBJ databases">
        <title>The genomes of 5 underutilized Papilionoideae crops provide insights into root nodulation and disease resistanc.</title>
        <authorList>
            <person name="Jiang F."/>
        </authorList>
    </citation>
    <scope>NUCLEOTIDE SEQUENCE [LARGE SCALE GENOMIC DNA]</scope>
    <source>
        <strain evidence="2">LVBAO_FW01</strain>
        <tissue evidence="2">Leaves</tissue>
    </source>
</reference>
<name>A0AAN9KA11_CANGL</name>
<dbReference type="EMBL" id="JAYMYQ010000009">
    <property type="protein sequence ID" value="KAK7313975.1"/>
    <property type="molecule type" value="Genomic_DNA"/>
</dbReference>